<keyword evidence="1" id="KW-0472">Membrane</keyword>
<keyword evidence="1" id="KW-1133">Transmembrane helix</keyword>
<reference evidence="2 3" key="1">
    <citation type="submission" date="2014-01" db="EMBL/GenBank/DDBJ databases">
        <title>Genome sequencing of Thermotog hypogea.</title>
        <authorList>
            <person name="Zhang X."/>
            <person name="Alvare G."/>
            <person name="Fristensky B."/>
            <person name="Chen L."/>
            <person name="Suen T."/>
            <person name="Chen Q."/>
            <person name="Ma K."/>
        </authorList>
    </citation>
    <scope>NUCLEOTIDE SEQUENCE [LARGE SCALE GENOMIC DNA]</scope>
    <source>
        <strain evidence="2 3">DSM 11164</strain>
    </source>
</reference>
<dbReference type="STRING" id="1123384.AJ81_02205"/>
<evidence type="ECO:0000313" key="3">
    <source>
        <dbReference type="Proteomes" id="UP000077469"/>
    </source>
</evidence>
<dbReference type="Pfam" id="PF04246">
    <property type="entry name" value="RseC_MucC"/>
    <property type="match status" value="1"/>
</dbReference>
<evidence type="ECO:0000256" key="1">
    <source>
        <dbReference type="SAM" id="Phobius"/>
    </source>
</evidence>
<dbReference type="InterPro" id="IPR007359">
    <property type="entry name" value="SigmaE_reg_RseC_MucC"/>
</dbReference>
<proteinExistence type="predicted"/>
<dbReference type="PANTHER" id="PTHR35867:SF1">
    <property type="entry name" value="PROTEIN RSEC"/>
    <property type="match status" value="1"/>
</dbReference>
<keyword evidence="1" id="KW-0812">Transmembrane</keyword>
<dbReference type="OrthoDB" id="37632at2"/>
<gene>
    <name evidence="2" type="ORF">AJ81_02205</name>
</gene>
<feature type="transmembrane region" description="Helical" evidence="1">
    <location>
        <begin position="97"/>
        <end position="117"/>
    </location>
</feature>
<dbReference type="RefSeq" id="WP_031503675.1">
    <property type="nucleotide sequence ID" value="NC_022795.1"/>
</dbReference>
<dbReference type="Proteomes" id="UP000077469">
    <property type="component" value="Chromosome"/>
</dbReference>
<dbReference type="PANTHER" id="PTHR35867">
    <property type="entry name" value="PROTEIN RSEC"/>
    <property type="match status" value="1"/>
</dbReference>
<dbReference type="AlphaFoldDB" id="A0A0X1KPH8"/>
<feature type="transmembrane region" description="Helical" evidence="1">
    <location>
        <begin position="73"/>
        <end position="91"/>
    </location>
</feature>
<dbReference type="EMBL" id="CP007141">
    <property type="protein sequence ID" value="AJC73215.1"/>
    <property type="molecule type" value="Genomic_DNA"/>
</dbReference>
<name>A0A0X1KPH8_9THEM</name>
<keyword evidence="3" id="KW-1185">Reference proteome</keyword>
<protein>
    <submittedName>
        <fullName evidence="2">Sigma E positive regulator RseC/MucC</fullName>
    </submittedName>
</protein>
<dbReference type="PaxDb" id="1123384-AJ81_02205"/>
<dbReference type="KEGG" id="phy:AJ81_02205"/>
<accession>A0A0X1KPH8</accession>
<evidence type="ECO:0000313" key="2">
    <source>
        <dbReference type="EMBL" id="AJC73215.1"/>
    </source>
</evidence>
<sequence length="149" mass="16617">MARETMVVKTILNDDVVLERDRTSMCGKCPANMLCTGEAQKVRLVVERNGLDLAEGDVVLVETPAVSATRTAFLVYTAPTILFIFAVVLTVKKLGELTAFFFGISLVAAYFFLLRLYDKRFRKKFRPRIVGIVKRARPEDPSDGASLLI</sequence>
<organism evidence="2 3">
    <name type="scientific">Pseudothermotoga hypogea DSM 11164 = NBRC 106472</name>
    <dbReference type="NCBI Taxonomy" id="1123384"/>
    <lineage>
        <taxon>Bacteria</taxon>
        <taxon>Thermotogati</taxon>
        <taxon>Thermotogota</taxon>
        <taxon>Thermotogae</taxon>
        <taxon>Thermotogales</taxon>
        <taxon>Thermotogaceae</taxon>
        <taxon>Pseudothermotoga</taxon>
    </lineage>
</organism>